<evidence type="ECO:0000256" key="4">
    <source>
        <dbReference type="ARBA" id="ARBA00023136"/>
    </source>
</evidence>
<dbReference type="PANTHER" id="PTHR37422:SF13">
    <property type="entry name" value="LIPOPOLYSACCHARIDE BIOSYNTHESIS PROTEIN PA4999-RELATED"/>
    <property type="match status" value="1"/>
</dbReference>
<evidence type="ECO:0000256" key="1">
    <source>
        <dbReference type="ARBA" id="ARBA00004141"/>
    </source>
</evidence>
<evidence type="ECO:0000256" key="3">
    <source>
        <dbReference type="ARBA" id="ARBA00022989"/>
    </source>
</evidence>
<feature type="transmembrane region" description="Helical" evidence="5">
    <location>
        <begin position="448"/>
        <end position="466"/>
    </location>
</feature>
<protein>
    <submittedName>
        <fullName evidence="7">O-Antigen ligase</fullName>
    </submittedName>
</protein>
<dbReference type="GO" id="GO:0016020">
    <property type="term" value="C:membrane"/>
    <property type="evidence" value="ECO:0007669"/>
    <property type="project" value="UniProtKB-SubCell"/>
</dbReference>
<dbReference type="PANTHER" id="PTHR37422">
    <property type="entry name" value="TEICHURONIC ACID BIOSYNTHESIS PROTEIN TUAE"/>
    <property type="match status" value="1"/>
</dbReference>
<dbReference type="GO" id="GO:0016874">
    <property type="term" value="F:ligase activity"/>
    <property type="evidence" value="ECO:0007669"/>
    <property type="project" value="UniProtKB-KW"/>
</dbReference>
<dbReference type="InterPro" id="IPR051533">
    <property type="entry name" value="WaaL-like"/>
</dbReference>
<reference evidence="7 8" key="1">
    <citation type="submission" date="2018-03" db="EMBL/GenBank/DDBJ databases">
        <title>Phenotypic and genomic properties of Cyclonatronum proteinivorum gen. nov., sp. nov., a haloalkaliphilic bacteroidete from soda lakes possessing Na+-translocating rhodopsin.</title>
        <authorList>
            <person name="Toshchakov S.V."/>
            <person name="Korzhenkov A."/>
            <person name="Samarov N.I."/>
            <person name="Kublanov I.V."/>
            <person name="Muntyan M.S."/>
            <person name="Sorokin D.Y."/>
        </authorList>
    </citation>
    <scope>NUCLEOTIDE SEQUENCE [LARGE SCALE GENOMIC DNA]</scope>
    <source>
        <strain evidence="7 8">Omega</strain>
    </source>
</reference>
<evidence type="ECO:0000313" key="7">
    <source>
        <dbReference type="EMBL" id="AXJ00310.1"/>
    </source>
</evidence>
<evidence type="ECO:0000259" key="6">
    <source>
        <dbReference type="Pfam" id="PF04932"/>
    </source>
</evidence>
<feature type="transmembrane region" description="Helical" evidence="5">
    <location>
        <begin position="416"/>
        <end position="436"/>
    </location>
</feature>
<keyword evidence="4 5" id="KW-0472">Membrane</keyword>
<dbReference type="AlphaFoldDB" id="A0A345UIK8"/>
<name>A0A345UIK8_9BACT</name>
<keyword evidence="8" id="KW-1185">Reference proteome</keyword>
<sequence>MSDFIIDTRKETPEHKNKFEFLKWWIYKVTIREKLQNPAGLIFFSFAAVFMGVVAGKLGLVPMVLVAGAAIGLPVGLGVVFNLKFGVILLYVLLFTVLGLTRLIPGIPFGISFDAITVGLLFGLIVKQATERDWSFARHPIGIIVLIWILYNIALVANPWAASRLAWVYTIRSIAAIMILYFILLYTIDSVDFLKLLIYLWLGMAFVGALYGIYQDIFGLMAFEWAWLTADPVRFRRYYQFGNVRVWSYFSGPMVFGVLMSLSAVATAYMAGTVRSLGLKLVYIFAAFIMLYGMIVSGTRAAYVVPIIAIVTFVIFSGDKRILVASAIGGFLFMSFINIPFSNDRIRQFQSAFKPGDDSSFEVRQQNQAFIKPFIRSHPIGGGLGSTGVWGQRFSPHSPLSQFPPDSGFVRTAVEAGWIGLLIFNTLLFFIAYEGIKNYFRIRDPDLQTIQLMFIAVLFGLILTNYPQETIGSPPINAVFFLCAAGVTNILKIDNKLALDRQRRRDLGEEVEEEPHLIEQQSFLDSLFNKKK</sequence>
<accession>A0A345UIK8</accession>
<feature type="transmembrane region" description="Helical" evidence="5">
    <location>
        <begin position="35"/>
        <end position="54"/>
    </location>
</feature>
<feature type="transmembrane region" description="Helical" evidence="5">
    <location>
        <begin position="246"/>
        <end position="270"/>
    </location>
</feature>
<feature type="transmembrane region" description="Helical" evidence="5">
    <location>
        <begin position="141"/>
        <end position="160"/>
    </location>
</feature>
<dbReference type="KEGG" id="cprv:CYPRO_1040"/>
<dbReference type="Proteomes" id="UP000254808">
    <property type="component" value="Chromosome"/>
</dbReference>
<proteinExistence type="predicted"/>
<feature type="transmembrane region" description="Helical" evidence="5">
    <location>
        <begin position="111"/>
        <end position="129"/>
    </location>
</feature>
<evidence type="ECO:0000256" key="5">
    <source>
        <dbReference type="SAM" id="Phobius"/>
    </source>
</evidence>
<evidence type="ECO:0000313" key="8">
    <source>
        <dbReference type="Proteomes" id="UP000254808"/>
    </source>
</evidence>
<feature type="transmembrane region" description="Helical" evidence="5">
    <location>
        <begin position="166"/>
        <end position="184"/>
    </location>
</feature>
<evidence type="ECO:0000256" key="2">
    <source>
        <dbReference type="ARBA" id="ARBA00022692"/>
    </source>
</evidence>
<feature type="transmembrane region" description="Helical" evidence="5">
    <location>
        <begin position="322"/>
        <end position="341"/>
    </location>
</feature>
<keyword evidence="2 5" id="KW-0812">Transmembrane</keyword>
<feature type="transmembrane region" description="Helical" evidence="5">
    <location>
        <begin position="196"/>
        <end position="214"/>
    </location>
</feature>
<dbReference type="EMBL" id="CP027806">
    <property type="protein sequence ID" value="AXJ00310.1"/>
    <property type="molecule type" value="Genomic_DNA"/>
</dbReference>
<feature type="transmembrane region" description="Helical" evidence="5">
    <location>
        <begin position="277"/>
        <end position="295"/>
    </location>
</feature>
<organism evidence="7 8">
    <name type="scientific">Cyclonatronum proteinivorum</name>
    <dbReference type="NCBI Taxonomy" id="1457365"/>
    <lineage>
        <taxon>Bacteria</taxon>
        <taxon>Pseudomonadati</taxon>
        <taxon>Balneolota</taxon>
        <taxon>Balneolia</taxon>
        <taxon>Balneolales</taxon>
        <taxon>Cyclonatronaceae</taxon>
        <taxon>Cyclonatronum</taxon>
    </lineage>
</organism>
<keyword evidence="7" id="KW-0436">Ligase</keyword>
<dbReference type="InterPro" id="IPR007016">
    <property type="entry name" value="O-antigen_ligase-rel_domated"/>
</dbReference>
<keyword evidence="3 5" id="KW-1133">Transmembrane helix</keyword>
<dbReference type="Pfam" id="PF04932">
    <property type="entry name" value="Wzy_C"/>
    <property type="match status" value="1"/>
</dbReference>
<gene>
    <name evidence="7" type="ORF">CYPRO_1040</name>
</gene>
<comment type="subcellular location">
    <subcellularLocation>
        <location evidence="1">Membrane</location>
        <topology evidence="1">Multi-pass membrane protein</topology>
    </subcellularLocation>
</comment>
<dbReference type="RefSeq" id="WP_164682560.1">
    <property type="nucleotide sequence ID" value="NZ_CP027806.1"/>
</dbReference>
<feature type="domain" description="O-antigen ligase-related" evidence="6">
    <location>
        <begin position="285"/>
        <end position="424"/>
    </location>
</feature>
<feature type="transmembrane region" description="Helical" evidence="5">
    <location>
        <begin position="478"/>
        <end position="495"/>
    </location>
</feature>